<dbReference type="PROSITE" id="PS50943">
    <property type="entry name" value="HTH_CROC1"/>
    <property type="match status" value="1"/>
</dbReference>
<proteinExistence type="predicted"/>
<dbReference type="AlphaFoldDB" id="A0AAE3QBS1"/>
<dbReference type="Pfam" id="PF01381">
    <property type="entry name" value="HTH_3"/>
    <property type="match status" value="1"/>
</dbReference>
<dbReference type="CDD" id="cd00093">
    <property type="entry name" value="HTH_XRE"/>
    <property type="match status" value="1"/>
</dbReference>
<dbReference type="RefSeq" id="WP_311794210.1">
    <property type="nucleotide sequence ID" value="NZ_JALDYZ010000001.1"/>
</dbReference>
<dbReference type="GO" id="GO:0003677">
    <property type="term" value="F:DNA binding"/>
    <property type="evidence" value="ECO:0007669"/>
    <property type="project" value="InterPro"/>
</dbReference>
<evidence type="ECO:0000259" key="1">
    <source>
        <dbReference type="PROSITE" id="PS50943"/>
    </source>
</evidence>
<keyword evidence="3" id="KW-1185">Reference proteome</keyword>
<evidence type="ECO:0000313" key="2">
    <source>
        <dbReference type="EMBL" id="MDI7920705.1"/>
    </source>
</evidence>
<dbReference type="Proteomes" id="UP001161580">
    <property type="component" value="Unassembled WGS sequence"/>
</dbReference>
<comment type="caution">
    <text evidence="2">The sequence shown here is derived from an EMBL/GenBank/DDBJ whole genome shotgun (WGS) entry which is preliminary data.</text>
</comment>
<name>A0AAE3QBS1_9HYPH</name>
<gene>
    <name evidence="2" type="ORF">MRS75_01255</name>
</gene>
<dbReference type="InterPro" id="IPR001387">
    <property type="entry name" value="Cro/C1-type_HTH"/>
</dbReference>
<organism evidence="2 3">
    <name type="scientific">Ferirhizobium litorale</name>
    <dbReference type="NCBI Taxonomy" id="2927786"/>
    <lineage>
        <taxon>Bacteria</taxon>
        <taxon>Pseudomonadati</taxon>
        <taxon>Pseudomonadota</taxon>
        <taxon>Alphaproteobacteria</taxon>
        <taxon>Hyphomicrobiales</taxon>
        <taxon>Rhizobiaceae</taxon>
        <taxon>Ferirhizobium</taxon>
    </lineage>
</organism>
<evidence type="ECO:0000313" key="3">
    <source>
        <dbReference type="Proteomes" id="UP001161580"/>
    </source>
</evidence>
<dbReference type="SUPFAM" id="SSF47413">
    <property type="entry name" value="lambda repressor-like DNA-binding domains"/>
    <property type="match status" value="1"/>
</dbReference>
<dbReference type="Gene3D" id="1.10.260.40">
    <property type="entry name" value="lambda repressor-like DNA-binding domains"/>
    <property type="match status" value="1"/>
</dbReference>
<reference evidence="2" key="1">
    <citation type="submission" date="2022-03" db="EMBL/GenBank/DDBJ databases">
        <title>Fererhizobium litorale gen. nov., sp. nov., isolated from sandy sediments of the Sea of Japan seashore.</title>
        <authorList>
            <person name="Romanenko L."/>
            <person name="Kurilenko V."/>
            <person name="Otstavnykh N."/>
            <person name="Svetashev V."/>
            <person name="Tekutyeva L."/>
            <person name="Isaeva M."/>
            <person name="Mikhailov V."/>
        </authorList>
    </citation>
    <scope>NUCLEOTIDE SEQUENCE</scope>
    <source>
        <strain evidence="2">KMM 9576</strain>
    </source>
</reference>
<dbReference type="InterPro" id="IPR010982">
    <property type="entry name" value="Lambda_DNA-bd_dom_sf"/>
</dbReference>
<dbReference type="SMART" id="SM00530">
    <property type="entry name" value="HTH_XRE"/>
    <property type="match status" value="1"/>
</dbReference>
<sequence>MGFGVQKTLGSRRHEALVARIIEKRKAAGLTQEDLARALGEHQSFIARLESGQRRIDVIEYLTLAEAIGFNAADEIHYMMSQD</sequence>
<accession>A0AAE3QBS1</accession>
<protein>
    <submittedName>
        <fullName evidence="2">Helix-turn-helix transcriptional regulator</fullName>
    </submittedName>
</protein>
<feature type="domain" description="HTH cro/C1-type" evidence="1">
    <location>
        <begin position="21"/>
        <end position="76"/>
    </location>
</feature>
<dbReference type="EMBL" id="JALDYZ010000001">
    <property type="protein sequence ID" value="MDI7920705.1"/>
    <property type="molecule type" value="Genomic_DNA"/>
</dbReference>